<organism evidence="3 4">
    <name type="scientific">Candidatus Taenaricola geysiri</name>
    <dbReference type="NCBI Taxonomy" id="1974752"/>
    <lineage>
        <taxon>Bacteria</taxon>
        <taxon>Pseudomonadati</taxon>
        <taxon>Candidatus Omnitrophota</taxon>
        <taxon>Candidatus Taenaricola</taxon>
    </lineage>
</organism>
<feature type="transmembrane region" description="Helical" evidence="1">
    <location>
        <begin position="112"/>
        <end position="140"/>
    </location>
</feature>
<keyword evidence="1" id="KW-0472">Membrane</keyword>
<evidence type="ECO:0000313" key="3">
    <source>
        <dbReference type="EMBL" id="PIW66607.1"/>
    </source>
</evidence>
<evidence type="ECO:0000259" key="2">
    <source>
        <dbReference type="Pfam" id="PF09835"/>
    </source>
</evidence>
<name>A0A2J0LRY1_9BACT</name>
<feature type="transmembrane region" description="Helical" evidence="1">
    <location>
        <begin position="30"/>
        <end position="58"/>
    </location>
</feature>
<protein>
    <recommendedName>
        <fullName evidence="2">DUF2062 domain-containing protein</fullName>
    </recommendedName>
</protein>
<dbReference type="InterPro" id="IPR018639">
    <property type="entry name" value="DUF2062"/>
</dbReference>
<accession>A0A2J0LRY1</accession>
<dbReference type="PANTHER" id="PTHR40547">
    <property type="entry name" value="SLL0298 PROTEIN"/>
    <property type="match status" value="1"/>
</dbReference>
<dbReference type="EMBL" id="PFGP01000052">
    <property type="protein sequence ID" value="PIW66607.1"/>
    <property type="molecule type" value="Genomic_DNA"/>
</dbReference>
<feature type="transmembrane region" description="Helical" evidence="1">
    <location>
        <begin position="65"/>
        <end position="85"/>
    </location>
</feature>
<keyword evidence="1" id="KW-0812">Transmembrane</keyword>
<feature type="domain" description="DUF2062" evidence="2">
    <location>
        <begin position="13"/>
        <end position="146"/>
    </location>
</feature>
<evidence type="ECO:0000313" key="4">
    <source>
        <dbReference type="Proteomes" id="UP000231267"/>
    </source>
</evidence>
<dbReference type="Proteomes" id="UP000231267">
    <property type="component" value="Unassembled WGS sequence"/>
</dbReference>
<keyword evidence="1" id="KW-1133">Transmembrane helix</keyword>
<sequence length="156" mass="17718">MIKLIRMRIRYYLNNIYNKLVKANDTPHRIALGFGIGVFYGLFPFVGVVFTIITSLIFKANKASALIGCFVTNTWMTALLLLPSIKVGSKMFGVDWRAVWQDMRLKDFSSDVLLPSIVGFLTIALAVGVLGYLISLFFIIKYRKHRGQNYAEDIRS</sequence>
<evidence type="ECO:0000256" key="1">
    <source>
        <dbReference type="SAM" id="Phobius"/>
    </source>
</evidence>
<dbReference type="AlphaFoldDB" id="A0A2J0LRY1"/>
<gene>
    <name evidence="3" type="ORF">COW11_02440</name>
</gene>
<proteinExistence type="predicted"/>
<reference evidence="3 4" key="1">
    <citation type="submission" date="2017-09" db="EMBL/GenBank/DDBJ databases">
        <title>Depth-based differentiation of microbial function through sediment-hosted aquifers and enrichment of novel symbionts in the deep terrestrial subsurface.</title>
        <authorList>
            <person name="Probst A.J."/>
            <person name="Ladd B."/>
            <person name="Jarett J.K."/>
            <person name="Geller-Mcgrath D.E."/>
            <person name="Sieber C.M."/>
            <person name="Emerson J.B."/>
            <person name="Anantharaman K."/>
            <person name="Thomas B.C."/>
            <person name="Malmstrom R."/>
            <person name="Stieglmeier M."/>
            <person name="Klingl A."/>
            <person name="Woyke T."/>
            <person name="Ryan C.M."/>
            <person name="Banfield J.F."/>
        </authorList>
    </citation>
    <scope>NUCLEOTIDE SEQUENCE [LARGE SCALE GENOMIC DNA]</scope>
    <source>
        <strain evidence="3">CG12_big_fil_rev_8_21_14_0_65_43_15</strain>
    </source>
</reference>
<dbReference type="Pfam" id="PF09835">
    <property type="entry name" value="DUF2062"/>
    <property type="match status" value="1"/>
</dbReference>
<dbReference type="PANTHER" id="PTHR40547:SF1">
    <property type="entry name" value="SLL0298 PROTEIN"/>
    <property type="match status" value="1"/>
</dbReference>
<comment type="caution">
    <text evidence="3">The sequence shown here is derived from an EMBL/GenBank/DDBJ whole genome shotgun (WGS) entry which is preliminary data.</text>
</comment>